<dbReference type="EMBL" id="CAKAEH010001648">
    <property type="protein sequence ID" value="CAG9538353.1"/>
    <property type="molecule type" value="Genomic_DNA"/>
</dbReference>
<accession>A0A8J2M989</accession>
<feature type="domain" description="Sema" evidence="6">
    <location>
        <begin position="70"/>
        <end position="528"/>
    </location>
</feature>
<dbReference type="SMART" id="SM00630">
    <property type="entry name" value="Sema"/>
    <property type="match status" value="1"/>
</dbReference>
<feature type="transmembrane region" description="Helical" evidence="5">
    <location>
        <begin position="615"/>
        <end position="635"/>
    </location>
</feature>
<dbReference type="Proteomes" id="UP000746747">
    <property type="component" value="Unassembled WGS sequence"/>
</dbReference>
<dbReference type="OrthoDB" id="9988752at2759"/>
<dbReference type="PROSITE" id="PS51004">
    <property type="entry name" value="SEMA"/>
    <property type="match status" value="1"/>
</dbReference>
<dbReference type="AlphaFoldDB" id="A0A8J2M989"/>
<keyword evidence="5" id="KW-1133">Transmembrane helix</keyword>
<dbReference type="SUPFAM" id="SSF103575">
    <property type="entry name" value="Plexin repeat"/>
    <property type="match status" value="1"/>
</dbReference>
<organism evidence="7 8">
    <name type="scientific">Cercopithifilaria johnstoni</name>
    <dbReference type="NCBI Taxonomy" id="2874296"/>
    <lineage>
        <taxon>Eukaryota</taxon>
        <taxon>Metazoa</taxon>
        <taxon>Ecdysozoa</taxon>
        <taxon>Nematoda</taxon>
        <taxon>Chromadorea</taxon>
        <taxon>Rhabditida</taxon>
        <taxon>Spirurina</taxon>
        <taxon>Spiruromorpha</taxon>
        <taxon>Filarioidea</taxon>
        <taxon>Onchocercidae</taxon>
        <taxon>Cercopithifilaria</taxon>
    </lineage>
</organism>
<protein>
    <recommendedName>
        <fullName evidence="6">Sema domain-containing protein</fullName>
    </recommendedName>
</protein>
<evidence type="ECO:0000256" key="1">
    <source>
        <dbReference type="ARBA" id="ARBA00022902"/>
    </source>
</evidence>
<dbReference type="InterPro" id="IPR016201">
    <property type="entry name" value="PSI"/>
</dbReference>
<comment type="caution">
    <text evidence="4">Lacks conserved residue(s) required for the propagation of feature annotation.</text>
</comment>
<proteinExistence type="predicted"/>
<comment type="caution">
    <text evidence="7">The sequence shown here is derived from an EMBL/GenBank/DDBJ whole genome shotgun (WGS) entry which is preliminary data.</text>
</comment>
<keyword evidence="5" id="KW-0812">Transmembrane</keyword>
<gene>
    <name evidence="7" type="ORF">CJOHNSTONI_LOCUS8069</name>
</gene>
<evidence type="ECO:0000256" key="4">
    <source>
        <dbReference type="PROSITE-ProRule" id="PRU00352"/>
    </source>
</evidence>
<dbReference type="GO" id="GO:0030215">
    <property type="term" value="F:semaphorin receptor binding"/>
    <property type="evidence" value="ECO:0007669"/>
    <property type="project" value="InterPro"/>
</dbReference>
<evidence type="ECO:0000256" key="3">
    <source>
        <dbReference type="ARBA" id="ARBA00023180"/>
    </source>
</evidence>
<evidence type="ECO:0000256" key="2">
    <source>
        <dbReference type="ARBA" id="ARBA00023157"/>
    </source>
</evidence>
<dbReference type="GO" id="GO:0007411">
    <property type="term" value="P:axon guidance"/>
    <property type="evidence" value="ECO:0007669"/>
    <property type="project" value="TreeGrafter"/>
</dbReference>
<dbReference type="PANTHER" id="PTHR11036">
    <property type="entry name" value="SEMAPHORIN"/>
    <property type="match status" value="1"/>
</dbReference>
<reference evidence="7" key="1">
    <citation type="submission" date="2021-09" db="EMBL/GenBank/DDBJ databases">
        <authorList>
            <consortium name="Pathogen Informatics"/>
        </authorList>
    </citation>
    <scope>NUCLEOTIDE SEQUENCE</scope>
</reference>
<keyword evidence="3" id="KW-0325">Glycoprotein</keyword>
<keyword evidence="1" id="KW-0524">Neurogenesis</keyword>
<dbReference type="GO" id="GO:0071526">
    <property type="term" value="P:semaphorin-plexin signaling pathway"/>
    <property type="evidence" value="ECO:0007669"/>
    <property type="project" value="TreeGrafter"/>
</dbReference>
<evidence type="ECO:0000256" key="5">
    <source>
        <dbReference type="SAM" id="Phobius"/>
    </source>
</evidence>
<dbReference type="InterPro" id="IPR001627">
    <property type="entry name" value="Semap_dom"/>
</dbReference>
<dbReference type="InterPro" id="IPR027231">
    <property type="entry name" value="Semaphorin"/>
</dbReference>
<keyword evidence="2" id="KW-1015">Disulfide bond</keyword>
<sequence length="745" mass="83390">MELLKWKRCANIFDLSNDYYCVTMFTHKPENLTKQCRLPTKDFWLIIFYITDMANSAYYVKLNDTLLSGRRFTGRSGISTSEPIGENDSSYFKLLEADGDSLLIGARDRAYNLSMANLQVLHVLEWVPPGQTIEDCLMKGKSRLECHNYIRVMVRQSNGRSLICGTHAYSPKCREYAYSDDDRMLQQRRQFDGQGIVPYDPKHNSTAVYIADANEIYTGTVSDFAGNDPLIYRKRLSDDEGLRTQRDDLKVLDSPNFVASFIYGDHVYFWYREWAAEASDGDRQIYARVSRVCKNDRGGARPAHERWTSYVKARLNCSISANTPFYFNELQAVTEPTTTTDGSSYVYAVFSTPESSVQMSAVCAYRMETIKRVFDYGHFKIQKTAQSFWIPHKPHESIPISRPGSCVADSSKLSENIVSFIARNPLMHEAVPAVRSRPILVQGPEHASFTQIAVLPKVHSVKKGVTRNALYIGTSDGRVLKVYDSQDGPTTVVQSVKVFSKNLPIINLMAINDQLIVVSSDEIAAIPLEYCSEQRNCAGCVHLQDAHCAWDLDSARCVGRSTWSGENFVQNIVLGQSEQCPEGAVDPDYYAVDELHSDRVISMDEIANNSGCARLVVVVLITMTIASVCGFFVGYRLSRWRLIRDGQPHSSSSSTGSYDSYGRARLTRHDSLAGAKSEHVYGAGPVKDAVSLVSAIPQNGTIFLNPSSNINSGFATSKLSVEKNHITCLNNSTLPRDYKVKKVYL</sequence>
<dbReference type="InterPro" id="IPR015943">
    <property type="entry name" value="WD40/YVTN_repeat-like_dom_sf"/>
</dbReference>
<dbReference type="InterPro" id="IPR036352">
    <property type="entry name" value="Semap_dom_sf"/>
</dbReference>
<evidence type="ECO:0000313" key="7">
    <source>
        <dbReference type="EMBL" id="CAG9538353.1"/>
    </source>
</evidence>
<dbReference type="GO" id="GO:0005886">
    <property type="term" value="C:plasma membrane"/>
    <property type="evidence" value="ECO:0007669"/>
    <property type="project" value="TreeGrafter"/>
</dbReference>
<evidence type="ECO:0000259" key="6">
    <source>
        <dbReference type="PROSITE" id="PS51004"/>
    </source>
</evidence>
<dbReference type="GO" id="GO:0045499">
    <property type="term" value="F:chemorepellent activity"/>
    <property type="evidence" value="ECO:0007669"/>
    <property type="project" value="TreeGrafter"/>
</dbReference>
<evidence type="ECO:0000313" key="8">
    <source>
        <dbReference type="Proteomes" id="UP000746747"/>
    </source>
</evidence>
<dbReference type="GO" id="GO:0030335">
    <property type="term" value="P:positive regulation of cell migration"/>
    <property type="evidence" value="ECO:0007669"/>
    <property type="project" value="TreeGrafter"/>
</dbReference>
<dbReference type="PANTHER" id="PTHR11036:SF127">
    <property type="entry name" value="SEMAPHORIN-1A"/>
    <property type="match status" value="1"/>
</dbReference>
<dbReference type="Gene3D" id="2.130.10.10">
    <property type="entry name" value="YVTN repeat-like/Quinoprotein amine dehydrogenase"/>
    <property type="match status" value="1"/>
</dbReference>
<dbReference type="Gene3D" id="3.30.1680.10">
    <property type="entry name" value="ligand-binding face of the semaphorins, domain 2"/>
    <property type="match status" value="1"/>
</dbReference>
<keyword evidence="8" id="KW-1185">Reference proteome</keyword>
<keyword evidence="5" id="KW-0472">Membrane</keyword>
<name>A0A8J2M989_9BILA</name>
<dbReference type="Pfam" id="PF01403">
    <property type="entry name" value="Sema"/>
    <property type="match status" value="1"/>
</dbReference>
<dbReference type="SMART" id="SM00423">
    <property type="entry name" value="PSI"/>
    <property type="match status" value="1"/>
</dbReference>
<dbReference type="SUPFAM" id="SSF101912">
    <property type="entry name" value="Sema domain"/>
    <property type="match status" value="1"/>
</dbReference>